<accession>A0AAN9A835</accession>
<dbReference type="GO" id="GO:0042254">
    <property type="term" value="P:ribosome biogenesis"/>
    <property type="evidence" value="ECO:0007669"/>
    <property type="project" value="UniProtKB-ARBA"/>
</dbReference>
<reference evidence="6 7" key="1">
    <citation type="submission" date="2023-11" db="EMBL/GenBank/DDBJ databases">
        <title>Halocaridina rubra genome assembly.</title>
        <authorList>
            <person name="Smith C."/>
        </authorList>
    </citation>
    <scope>NUCLEOTIDE SEQUENCE [LARGE SCALE GENOMIC DNA]</scope>
    <source>
        <strain evidence="6">EP-1</strain>
        <tissue evidence="6">Whole</tissue>
    </source>
</reference>
<dbReference type="AlphaFoldDB" id="A0AAN9A835"/>
<evidence type="ECO:0000256" key="2">
    <source>
        <dbReference type="ARBA" id="ARBA00022884"/>
    </source>
</evidence>
<evidence type="ECO:0000256" key="1">
    <source>
        <dbReference type="ARBA" id="ARBA00004604"/>
    </source>
</evidence>
<dbReference type="Pfam" id="PF17903">
    <property type="entry name" value="KH_KRR1_1st"/>
    <property type="match status" value="1"/>
</dbReference>
<protein>
    <submittedName>
        <fullName evidence="6">Pre-rRNA-processing protein pno1</fullName>
    </submittedName>
</protein>
<dbReference type="GO" id="GO:0003723">
    <property type="term" value="F:RNA binding"/>
    <property type="evidence" value="ECO:0007669"/>
    <property type="project" value="UniProtKB-KW"/>
</dbReference>
<proteinExistence type="predicted"/>
<evidence type="ECO:0000313" key="6">
    <source>
        <dbReference type="EMBL" id="KAK7075670.1"/>
    </source>
</evidence>
<keyword evidence="2" id="KW-0694">RNA-binding</keyword>
<sequence>MEPETKTDGCTGVKRKAGDEKPMELPGQAAVSLNGRPLPNLGYPTYTQSSRMFPGLLSMSPFRSYREMTVGEAFLGLEKLCDVLNDEVDDKSIKRPHFPPANKENTVDKELRKIHVPNNRYTPLKDNWEKLYTPIVEHLLLQVRFNLKTRNVEIRTGPETQDPNSIQKAADFVQAFVYGFDVDDALALVRLDDLYLETFDIKDG</sequence>
<keyword evidence="7" id="KW-1185">Reference proteome</keyword>
<dbReference type="InterPro" id="IPR036612">
    <property type="entry name" value="KH_dom_type_1_sf"/>
</dbReference>
<dbReference type="FunFam" id="3.30.1370.10:FF:000048">
    <property type="entry name" value="RNA-binding protein PNO1 isoform X2"/>
    <property type="match status" value="1"/>
</dbReference>
<keyword evidence="3" id="KW-0539">Nucleus</keyword>
<dbReference type="PANTHER" id="PTHR12826:SF13">
    <property type="entry name" value="RNA-BINDING PROTEIN PNO1"/>
    <property type="match status" value="1"/>
</dbReference>
<name>A0AAN9A835_HALRR</name>
<dbReference type="Gene3D" id="3.30.1370.10">
    <property type="entry name" value="K Homology domain, type 1"/>
    <property type="match status" value="1"/>
</dbReference>
<dbReference type="InterPro" id="IPR041174">
    <property type="entry name" value="KRR1-like_KH1"/>
</dbReference>
<comment type="subcellular location">
    <subcellularLocation>
        <location evidence="1">Nucleus</location>
        <location evidence="1">Nucleolus</location>
    </subcellularLocation>
</comment>
<evidence type="ECO:0000256" key="3">
    <source>
        <dbReference type="ARBA" id="ARBA00023242"/>
    </source>
</evidence>
<dbReference type="GO" id="GO:0005730">
    <property type="term" value="C:nucleolus"/>
    <property type="evidence" value="ECO:0007669"/>
    <property type="project" value="UniProtKB-SubCell"/>
</dbReference>
<feature type="region of interest" description="Disordered" evidence="4">
    <location>
        <begin position="1"/>
        <end position="24"/>
    </location>
</feature>
<dbReference type="CDD" id="cd22391">
    <property type="entry name" value="KH-I_PNO1_rpt1"/>
    <property type="match status" value="1"/>
</dbReference>
<gene>
    <name evidence="6" type="primary">PNO1_1</name>
    <name evidence="6" type="ORF">SK128_017924</name>
</gene>
<evidence type="ECO:0000256" key="4">
    <source>
        <dbReference type="SAM" id="MobiDB-lite"/>
    </source>
</evidence>
<feature type="domain" description="KRR1 small subunit processome component first KH" evidence="5">
    <location>
        <begin position="117"/>
        <end position="185"/>
    </location>
</feature>
<dbReference type="EMBL" id="JAXCGZ010010275">
    <property type="protein sequence ID" value="KAK7075670.1"/>
    <property type="molecule type" value="Genomic_DNA"/>
</dbReference>
<dbReference type="InterPro" id="IPR055212">
    <property type="entry name" value="KH-I_PNO1_first"/>
</dbReference>
<dbReference type="PANTHER" id="PTHR12826">
    <property type="entry name" value="RIBONUCLEASE Y"/>
    <property type="match status" value="1"/>
</dbReference>
<evidence type="ECO:0000313" key="7">
    <source>
        <dbReference type="Proteomes" id="UP001381693"/>
    </source>
</evidence>
<dbReference type="Proteomes" id="UP001381693">
    <property type="component" value="Unassembled WGS sequence"/>
</dbReference>
<organism evidence="6 7">
    <name type="scientific">Halocaridina rubra</name>
    <name type="common">Hawaiian red shrimp</name>
    <dbReference type="NCBI Taxonomy" id="373956"/>
    <lineage>
        <taxon>Eukaryota</taxon>
        <taxon>Metazoa</taxon>
        <taxon>Ecdysozoa</taxon>
        <taxon>Arthropoda</taxon>
        <taxon>Crustacea</taxon>
        <taxon>Multicrustacea</taxon>
        <taxon>Malacostraca</taxon>
        <taxon>Eumalacostraca</taxon>
        <taxon>Eucarida</taxon>
        <taxon>Decapoda</taxon>
        <taxon>Pleocyemata</taxon>
        <taxon>Caridea</taxon>
        <taxon>Atyoidea</taxon>
        <taxon>Atyidae</taxon>
        <taxon>Halocaridina</taxon>
    </lineage>
</organism>
<comment type="caution">
    <text evidence="6">The sequence shown here is derived from an EMBL/GenBank/DDBJ whole genome shotgun (WGS) entry which is preliminary data.</text>
</comment>
<evidence type="ECO:0000259" key="5">
    <source>
        <dbReference type="Pfam" id="PF17903"/>
    </source>
</evidence>